<comment type="catalytic activity">
    <reaction evidence="22">
        <text>N(6)-methyl-dATP + H2O = N(6)-methyl-dAMP + diphosphate + H(+)</text>
        <dbReference type="Rhea" id="RHEA:67604"/>
        <dbReference type="ChEBI" id="CHEBI:15377"/>
        <dbReference type="ChEBI" id="CHEBI:15378"/>
        <dbReference type="ChEBI" id="CHEBI:33019"/>
        <dbReference type="ChEBI" id="CHEBI:169976"/>
        <dbReference type="ChEBI" id="CHEBI:172872"/>
    </reaction>
    <physiologicalReaction direction="left-to-right" evidence="22">
        <dbReference type="Rhea" id="RHEA:67605"/>
    </physiologicalReaction>
</comment>
<accession>A0A1U7LNL4</accession>
<dbReference type="PANTHER" id="PTHR43758">
    <property type="entry name" value="7,8-DIHYDRO-8-OXOGUANINE TRIPHOSPHATASE"/>
    <property type="match status" value="1"/>
</dbReference>
<dbReference type="GO" id="GO:0008828">
    <property type="term" value="F:dATP diphosphatase activity"/>
    <property type="evidence" value="ECO:0007669"/>
    <property type="project" value="UniProtKB-EC"/>
</dbReference>
<dbReference type="Gene3D" id="3.90.79.10">
    <property type="entry name" value="Nucleoside Triphosphate Pyrophosphohydrolase"/>
    <property type="match status" value="1"/>
</dbReference>
<comment type="catalytic activity">
    <reaction evidence="12">
        <text>2-oxo-ATP + H2O = 2-oxo-AMP + diphosphate + H(+)</text>
        <dbReference type="Rhea" id="RHEA:67392"/>
        <dbReference type="ChEBI" id="CHEBI:15377"/>
        <dbReference type="ChEBI" id="CHEBI:15378"/>
        <dbReference type="ChEBI" id="CHEBI:33019"/>
        <dbReference type="ChEBI" id="CHEBI:71395"/>
        <dbReference type="ChEBI" id="CHEBI:172878"/>
    </reaction>
    <physiologicalReaction direction="left-to-right" evidence="12">
        <dbReference type="Rhea" id="RHEA:67393"/>
    </physiologicalReaction>
</comment>
<evidence type="ECO:0000256" key="22">
    <source>
        <dbReference type="ARBA" id="ARBA00049032"/>
    </source>
</evidence>
<evidence type="ECO:0000259" key="24">
    <source>
        <dbReference type="PROSITE" id="PS51462"/>
    </source>
</evidence>
<keyword evidence="6" id="KW-0378">Hydrolase</keyword>
<dbReference type="Proteomes" id="UP000186594">
    <property type="component" value="Unassembled WGS sequence"/>
</dbReference>
<comment type="catalytic activity">
    <reaction evidence="11">
        <text>8-oxo-dGTP + H2O = 8-oxo-dGMP + diphosphate + H(+)</text>
        <dbReference type="Rhea" id="RHEA:31575"/>
        <dbReference type="ChEBI" id="CHEBI:15377"/>
        <dbReference type="ChEBI" id="CHEBI:15378"/>
        <dbReference type="ChEBI" id="CHEBI:33019"/>
        <dbReference type="ChEBI" id="CHEBI:63224"/>
        <dbReference type="ChEBI" id="CHEBI:77896"/>
    </reaction>
    <physiologicalReaction direction="left-to-right" evidence="11">
        <dbReference type="Rhea" id="RHEA:31576"/>
    </physiologicalReaction>
</comment>
<evidence type="ECO:0000256" key="5">
    <source>
        <dbReference type="ARBA" id="ARBA00022723"/>
    </source>
</evidence>
<dbReference type="GO" id="GO:0042262">
    <property type="term" value="P:DNA protection"/>
    <property type="evidence" value="ECO:0007669"/>
    <property type="project" value="InterPro"/>
</dbReference>
<dbReference type="CDD" id="cd03427">
    <property type="entry name" value="NUDIX_MTH1_Nudt1"/>
    <property type="match status" value="1"/>
</dbReference>
<evidence type="ECO:0000256" key="10">
    <source>
        <dbReference type="ARBA" id="ARBA00024459"/>
    </source>
</evidence>
<evidence type="ECO:0000256" key="18">
    <source>
        <dbReference type="ARBA" id="ARBA00031927"/>
    </source>
</evidence>
<evidence type="ECO:0000256" key="23">
    <source>
        <dbReference type="ARBA" id="ARBA00053094"/>
    </source>
</evidence>
<dbReference type="InterPro" id="IPR000086">
    <property type="entry name" value="NUDIX_hydrolase_dom"/>
</dbReference>
<keyword evidence="5" id="KW-0479">Metal-binding</keyword>
<evidence type="ECO:0000256" key="11">
    <source>
        <dbReference type="ARBA" id="ARBA00024486"/>
    </source>
</evidence>
<comment type="catalytic activity">
    <reaction evidence="10">
        <text>2-oxo-dATP + H2O = 2-oxo-dAMP + diphosphate + H(+)</text>
        <dbReference type="Rhea" id="RHEA:31583"/>
        <dbReference type="ChEBI" id="CHEBI:15377"/>
        <dbReference type="ChEBI" id="CHEBI:15378"/>
        <dbReference type="ChEBI" id="CHEBI:33019"/>
        <dbReference type="ChEBI" id="CHEBI:63212"/>
        <dbReference type="ChEBI" id="CHEBI:77897"/>
        <dbReference type="EC" id="3.6.1.56"/>
    </reaction>
    <physiologicalReaction direction="left-to-right" evidence="10">
        <dbReference type="Rhea" id="RHEA:31584"/>
    </physiologicalReaction>
</comment>
<evidence type="ECO:0000256" key="16">
    <source>
        <dbReference type="ARBA" id="ARBA00030634"/>
    </source>
</evidence>
<evidence type="ECO:0000256" key="4">
    <source>
        <dbReference type="ARBA" id="ARBA00011245"/>
    </source>
</evidence>
<comment type="similarity">
    <text evidence="3">Belongs to the Nudix hydrolase family.</text>
</comment>
<evidence type="ECO:0000256" key="21">
    <source>
        <dbReference type="ARBA" id="ARBA00048894"/>
    </source>
</evidence>
<evidence type="ECO:0000256" key="14">
    <source>
        <dbReference type="ARBA" id="ARBA00026218"/>
    </source>
</evidence>
<dbReference type="InterPro" id="IPR003563">
    <property type="entry name" value="8ODP"/>
</dbReference>
<evidence type="ECO:0000256" key="12">
    <source>
        <dbReference type="ARBA" id="ARBA00024596"/>
    </source>
</evidence>
<dbReference type="GO" id="GO:0005737">
    <property type="term" value="C:cytoplasm"/>
    <property type="evidence" value="ECO:0007669"/>
    <property type="project" value="TreeGrafter"/>
</dbReference>
<evidence type="ECO:0000256" key="2">
    <source>
        <dbReference type="ARBA" id="ARBA00004123"/>
    </source>
</evidence>
<evidence type="ECO:0000256" key="9">
    <source>
        <dbReference type="ARBA" id="ARBA00024448"/>
    </source>
</evidence>
<dbReference type="GO" id="GO:0008413">
    <property type="term" value="F:8-oxo-7,8-dihydroguanosine triphosphate pyrophosphatase activity"/>
    <property type="evidence" value="ECO:0007669"/>
    <property type="project" value="InterPro"/>
</dbReference>
<evidence type="ECO:0000256" key="8">
    <source>
        <dbReference type="ARBA" id="ARBA00023242"/>
    </source>
</evidence>
<feature type="domain" description="Nudix hydrolase" evidence="24">
    <location>
        <begin position="5"/>
        <end position="134"/>
    </location>
</feature>
<reference evidence="25 26" key="1">
    <citation type="submission" date="2016-04" db="EMBL/GenBank/DDBJ databases">
        <title>Evolutionary innovation and constraint leading to complex multicellularity in the Ascomycota.</title>
        <authorList>
            <person name="Cisse O."/>
            <person name="Nguyen A."/>
            <person name="Hewitt D.A."/>
            <person name="Jedd G."/>
            <person name="Stajich J.E."/>
        </authorList>
    </citation>
    <scope>NUCLEOTIDE SEQUENCE [LARGE SCALE GENOMIC DNA]</scope>
    <source>
        <strain evidence="25 26">DAH-3</strain>
    </source>
</reference>
<keyword evidence="26" id="KW-1185">Reference proteome</keyword>
<protein>
    <recommendedName>
        <fullName evidence="14">Oxidized purine nucleoside triphosphate hydrolase</fullName>
        <ecNumber evidence="13">3.6.1.56</ecNumber>
    </recommendedName>
    <alternativeName>
        <fullName evidence="18">2-hydroxy-dATP diphosphatase</fullName>
    </alternativeName>
    <alternativeName>
        <fullName evidence="17">7,8-dihydro-8-oxoguanine triphosphatase</fullName>
    </alternativeName>
    <alternativeName>
        <fullName evidence="16">8-oxo-dGTPase</fullName>
    </alternativeName>
    <alternativeName>
        <fullName evidence="19">Methylated purine nucleoside triphosphate hydrolase</fullName>
    </alternativeName>
    <alternativeName>
        <fullName evidence="15">Nucleoside diphosphate-linked moiety X motif 1</fullName>
    </alternativeName>
</protein>
<comment type="subcellular location">
    <subcellularLocation>
        <location evidence="2">Nucleus</location>
    </subcellularLocation>
</comment>
<name>A0A1U7LNL4_NEOID</name>
<dbReference type="InterPro" id="IPR020084">
    <property type="entry name" value="NUDIX_hydrolase_CS"/>
</dbReference>
<evidence type="ECO:0000256" key="13">
    <source>
        <dbReference type="ARBA" id="ARBA00026103"/>
    </source>
</evidence>
<dbReference type="STRING" id="1198029.A0A1U7LNL4"/>
<comment type="function">
    <text evidence="23">Oxidized purine nucleoside triphosphate hydrolase which is a prominent sanitizer of the oxidized nucleotide pool. Catalyzes the hydrolysis of 2-oxo-dATP (2-hydroxy-dATP) into 2-oxo-dAMP. Also has a significant hydrolase activity toward 2-oxo-ATP, 8-oxo-dGTP and 8-oxo-dATP. Through the hydrolysis of oxidized purine nucleoside triphosphates, prevents their incorporation into DNA and the subsequent transversions A:T to C:G and G:C to T:A. Also catalyzes the hydrolysis of methylated purine nucleoside triphosphate preventing their integration into DNA. Through this antimutagenic activity protects cells from oxidative stress.</text>
</comment>
<evidence type="ECO:0000256" key="17">
    <source>
        <dbReference type="ARBA" id="ARBA00030682"/>
    </source>
</evidence>
<evidence type="ECO:0000256" key="20">
    <source>
        <dbReference type="ARBA" id="ARBA00048002"/>
    </source>
</evidence>
<evidence type="ECO:0000256" key="1">
    <source>
        <dbReference type="ARBA" id="ARBA00001946"/>
    </source>
</evidence>
<dbReference type="EC" id="3.6.1.56" evidence="13"/>
<dbReference type="PROSITE" id="PS51462">
    <property type="entry name" value="NUDIX"/>
    <property type="match status" value="1"/>
</dbReference>
<evidence type="ECO:0000256" key="15">
    <source>
        <dbReference type="ARBA" id="ARBA00029673"/>
    </source>
</evidence>
<comment type="catalytic activity">
    <reaction evidence="21">
        <text>O(6)-methyl-dGTP + H2O = O(6)-methyl-dGMP + diphosphate + H(+)</text>
        <dbReference type="Rhea" id="RHEA:67600"/>
        <dbReference type="ChEBI" id="CHEBI:15377"/>
        <dbReference type="ChEBI" id="CHEBI:15378"/>
        <dbReference type="ChEBI" id="CHEBI:33019"/>
        <dbReference type="ChEBI" id="CHEBI:169974"/>
        <dbReference type="ChEBI" id="CHEBI:169975"/>
    </reaction>
    <physiologicalReaction direction="left-to-right" evidence="21">
        <dbReference type="Rhea" id="RHEA:67601"/>
    </physiologicalReaction>
</comment>
<evidence type="ECO:0000256" key="19">
    <source>
        <dbReference type="ARBA" id="ARBA00032071"/>
    </source>
</evidence>
<dbReference type="PRINTS" id="PR01403">
    <property type="entry name" value="8OXTPHPHTASE"/>
</dbReference>
<dbReference type="AlphaFoldDB" id="A0A1U7LNL4"/>
<organism evidence="25 26">
    <name type="scientific">Neolecta irregularis (strain DAH-3)</name>
    <dbReference type="NCBI Taxonomy" id="1198029"/>
    <lineage>
        <taxon>Eukaryota</taxon>
        <taxon>Fungi</taxon>
        <taxon>Dikarya</taxon>
        <taxon>Ascomycota</taxon>
        <taxon>Taphrinomycotina</taxon>
        <taxon>Neolectales</taxon>
        <taxon>Neolectaceae</taxon>
        <taxon>Neolecta</taxon>
    </lineage>
</organism>
<dbReference type="Pfam" id="PF00293">
    <property type="entry name" value="NUDIX"/>
    <property type="match status" value="1"/>
</dbReference>
<dbReference type="OMA" id="MWADDEF"/>
<comment type="catalytic activity">
    <reaction evidence="20">
        <text>N(6)-methyl-ATP + H2O = N(6)-methyl-AMP + diphosphate + H(+)</text>
        <dbReference type="Rhea" id="RHEA:67608"/>
        <dbReference type="ChEBI" id="CHEBI:15377"/>
        <dbReference type="ChEBI" id="CHEBI:15378"/>
        <dbReference type="ChEBI" id="CHEBI:33019"/>
        <dbReference type="ChEBI" id="CHEBI:144842"/>
        <dbReference type="ChEBI" id="CHEBI:172873"/>
    </reaction>
    <physiologicalReaction direction="left-to-right" evidence="20">
        <dbReference type="Rhea" id="RHEA:67609"/>
    </physiologicalReaction>
</comment>
<proteinExistence type="inferred from homology"/>
<keyword evidence="8" id="KW-0539">Nucleus</keyword>
<evidence type="ECO:0000256" key="6">
    <source>
        <dbReference type="ARBA" id="ARBA00022801"/>
    </source>
</evidence>
<comment type="cofactor">
    <cofactor evidence="1">
        <name>Mg(2+)</name>
        <dbReference type="ChEBI" id="CHEBI:18420"/>
    </cofactor>
</comment>
<keyword evidence="7" id="KW-0460">Magnesium</keyword>
<dbReference type="GO" id="GO:0005634">
    <property type="term" value="C:nucleus"/>
    <property type="evidence" value="ECO:0007669"/>
    <property type="project" value="UniProtKB-SubCell"/>
</dbReference>
<evidence type="ECO:0000256" key="7">
    <source>
        <dbReference type="ARBA" id="ARBA00022842"/>
    </source>
</evidence>
<dbReference type="PANTHER" id="PTHR43758:SF2">
    <property type="entry name" value="OXIDIZED PURINE NUCLEOSIDE TRIPHOSPHATE HYDROLASE"/>
    <property type="match status" value="1"/>
</dbReference>
<dbReference type="InterPro" id="IPR015797">
    <property type="entry name" value="NUDIX_hydrolase-like_dom_sf"/>
</dbReference>
<dbReference type="OrthoDB" id="447842at2759"/>
<dbReference type="PROSITE" id="PS00893">
    <property type="entry name" value="NUDIX_BOX"/>
    <property type="match status" value="1"/>
</dbReference>
<gene>
    <name evidence="25" type="ORF">NEOLI_003951</name>
</gene>
<comment type="caution">
    <text evidence="25">The sequence shown here is derived from an EMBL/GenBank/DDBJ whole genome shotgun (WGS) entry which is preliminary data.</text>
</comment>
<comment type="subunit">
    <text evidence="4">Monomer.</text>
</comment>
<dbReference type="GO" id="GO:0046872">
    <property type="term" value="F:metal ion binding"/>
    <property type="evidence" value="ECO:0007669"/>
    <property type="project" value="UniProtKB-KW"/>
</dbReference>
<sequence>MSNSKRHLPVTLVLLFDRDKDQILLGLKKRGFGKNKWNGFGGKLVPGETVLQAAMREMEEESGVLVEESDMIKCALLKLENQNEVLEIHVFKAYNWRGNPIETEEMAPKWFSTKSIPYEDMWQEIRIWLPQVLAGKAIIFHALFETNTPELMVDDNWAVMTDYELEVVDFI</sequence>
<evidence type="ECO:0000256" key="3">
    <source>
        <dbReference type="ARBA" id="ARBA00005582"/>
    </source>
</evidence>
<dbReference type="EMBL" id="LXFE01000906">
    <property type="protein sequence ID" value="OLL24245.1"/>
    <property type="molecule type" value="Genomic_DNA"/>
</dbReference>
<comment type="catalytic activity">
    <reaction evidence="9">
        <text>8-oxo-dATP + H2O = 8-oxo-dAMP + diphosphate + H(+)</text>
        <dbReference type="Rhea" id="RHEA:65396"/>
        <dbReference type="ChEBI" id="CHEBI:15377"/>
        <dbReference type="ChEBI" id="CHEBI:15378"/>
        <dbReference type="ChEBI" id="CHEBI:33019"/>
        <dbReference type="ChEBI" id="CHEBI:71361"/>
        <dbReference type="ChEBI" id="CHEBI:172871"/>
    </reaction>
    <physiologicalReaction direction="left-to-right" evidence="9">
        <dbReference type="Rhea" id="RHEA:65397"/>
    </physiologicalReaction>
</comment>
<evidence type="ECO:0000313" key="25">
    <source>
        <dbReference type="EMBL" id="OLL24245.1"/>
    </source>
</evidence>
<evidence type="ECO:0000313" key="26">
    <source>
        <dbReference type="Proteomes" id="UP000186594"/>
    </source>
</evidence>
<dbReference type="SUPFAM" id="SSF55811">
    <property type="entry name" value="Nudix"/>
    <property type="match status" value="1"/>
</dbReference>